<keyword evidence="7 11" id="KW-0067">ATP-binding</keyword>
<dbReference type="InterPro" id="IPR005148">
    <property type="entry name" value="Arg-tRNA-synth_N"/>
</dbReference>
<dbReference type="SUPFAM" id="SSF55190">
    <property type="entry name" value="Arginyl-tRNA synthetase (ArgRS), N-terminal 'additional' domain"/>
    <property type="match status" value="1"/>
</dbReference>
<dbReference type="PANTHER" id="PTHR11956:SF5">
    <property type="entry name" value="ARGININE--TRNA LIGASE, CYTOPLASMIC"/>
    <property type="match status" value="1"/>
</dbReference>
<dbReference type="InterPro" id="IPR035684">
    <property type="entry name" value="ArgRS_core"/>
</dbReference>
<evidence type="ECO:0000259" key="14">
    <source>
        <dbReference type="SMART" id="SM01016"/>
    </source>
</evidence>
<evidence type="ECO:0000256" key="6">
    <source>
        <dbReference type="ARBA" id="ARBA00022741"/>
    </source>
</evidence>
<dbReference type="AlphaFoldDB" id="A0A9Q3ZL14"/>
<keyword evidence="4 11" id="KW-0963">Cytoplasm</keyword>
<dbReference type="Pfam" id="PF03485">
    <property type="entry name" value="Arg_tRNA_synt_N"/>
    <property type="match status" value="1"/>
</dbReference>
<dbReference type="InterPro" id="IPR036695">
    <property type="entry name" value="Arg-tRNA-synth_N_sf"/>
</dbReference>
<accession>A0A9Q3ZL14</accession>
<evidence type="ECO:0000256" key="4">
    <source>
        <dbReference type="ARBA" id="ARBA00022490"/>
    </source>
</evidence>
<dbReference type="PRINTS" id="PR01038">
    <property type="entry name" value="TRNASYNTHARG"/>
</dbReference>
<dbReference type="Gene3D" id="1.10.730.10">
    <property type="entry name" value="Isoleucyl-tRNA Synthetase, Domain 1"/>
    <property type="match status" value="1"/>
</dbReference>
<dbReference type="RefSeq" id="WP_234218429.1">
    <property type="nucleotide sequence ID" value="NZ_JAGQAF010000002.1"/>
</dbReference>
<evidence type="ECO:0000256" key="8">
    <source>
        <dbReference type="ARBA" id="ARBA00022917"/>
    </source>
</evidence>
<evidence type="ECO:0000256" key="11">
    <source>
        <dbReference type="HAMAP-Rule" id="MF_00123"/>
    </source>
</evidence>
<evidence type="ECO:0000256" key="2">
    <source>
        <dbReference type="ARBA" id="ARBA00005594"/>
    </source>
</evidence>
<comment type="caution">
    <text evidence="15">The sequence shown here is derived from an EMBL/GenBank/DDBJ whole genome shotgun (WGS) entry which is preliminary data.</text>
</comment>
<evidence type="ECO:0000256" key="5">
    <source>
        <dbReference type="ARBA" id="ARBA00022598"/>
    </source>
</evidence>
<dbReference type="GO" id="GO:0005524">
    <property type="term" value="F:ATP binding"/>
    <property type="evidence" value="ECO:0007669"/>
    <property type="project" value="UniProtKB-UniRule"/>
</dbReference>
<keyword evidence="9 11" id="KW-0030">Aminoacyl-tRNA synthetase</keyword>
<dbReference type="GO" id="GO:0006420">
    <property type="term" value="P:arginyl-tRNA aminoacylation"/>
    <property type="evidence" value="ECO:0007669"/>
    <property type="project" value="UniProtKB-UniRule"/>
</dbReference>
<dbReference type="CDD" id="cd00671">
    <property type="entry name" value="ArgRS_core"/>
    <property type="match status" value="1"/>
</dbReference>
<dbReference type="SMART" id="SM00836">
    <property type="entry name" value="DALR_1"/>
    <property type="match status" value="1"/>
</dbReference>
<dbReference type="FunFam" id="3.30.1360.70:FF:000003">
    <property type="entry name" value="Arginine--tRNA ligase"/>
    <property type="match status" value="1"/>
</dbReference>
<dbReference type="InterPro" id="IPR014729">
    <property type="entry name" value="Rossmann-like_a/b/a_fold"/>
</dbReference>
<dbReference type="HAMAP" id="MF_00123">
    <property type="entry name" value="Arg_tRNA_synth"/>
    <property type="match status" value="1"/>
</dbReference>
<evidence type="ECO:0000256" key="7">
    <source>
        <dbReference type="ARBA" id="ARBA00022840"/>
    </source>
</evidence>
<dbReference type="SUPFAM" id="SSF52374">
    <property type="entry name" value="Nucleotidylyl transferase"/>
    <property type="match status" value="1"/>
</dbReference>
<comment type="subunit">
    <text evidence="3 11">Monomer.</text>
</comment>
<keyword evidence="6 11" id="KW-0547">Nucleotide-binding</keyword>
<evidence type="ECO:0000256" key="12">
    <source>
        <dbReference type="RuleBase" id="RU363038"/>
    </source>
</evidence>
<dbReference type="EC" id="6.1.1.19" evidence="11"/>
<comment type="similarity">
    <text evidence="2 11 12">Belongs to the class-I aminoacyl-tRNA synthetase family.</text>
</comment>
<dbReference type="GO" id="GO:0005737">
    <property type="term" value="C:cytoplasm"/>
    <property type="evidence" value="ECO:0007669"/>
    <property type="project" value="UniProtKB-SubCell"/>
</dbReference>
<evidence type="ECO:0000256" key="9">
    <source>
        <dbReference type="ARBA" id="ARBA00023146"/>
    </source>
</evidence>
<sequence length="581" mass="63623">MNLFTEMRGLVLEALDQMQAEGALPQGLDFANVAVEPPRDAAHGDMATNAAMVLAKPAGQKPRDIAEALATRLAADGRVAKAEVAGPGFLNLTLAAPVWQRVVGTVLQDGTAYGRSDMGQGKKVNVEYVSANPTGPLHVGHTRGAVFGDALASLLDYAGYQVTREYYINDGGAQVDVLARSVYLRYLEAHGQAVEFADGTYPGEYLVEVGQALKDKVGDAYVGQPEEVWLEEIRNFATDAMMDLIRADLAQLGVKMDVFYSEKSLYGTGRIEAAIDSLRAKGLIYRGTLEPPKGKLPEDWEPREQTLFKSTEHGDDVDRPIMKSDGAWTYFAPDIAYHYDKVSRGFDALIDVFGADHGGYVKRMKAAVSALSDGRVPLDIKLCQLVKLWKNGEPFKMSKRAGNFVTLRDVVEQVGPDVTRFVMLTRKNDAPLDFDFDKVLEQSRENPVFYVQYAHARVSSVLRRAAEAGIDTSDAALRAADLGLLGHEAELAVMRKLAEWPRLVEIAARTNEPHRIAFYLYELAGDFHALWNRGNDLVELRFIQDGDEGTSQAKIALARSVAVVISAGLAILGVTPAEEMR</sequence>
<gene>
    <name evidence="11" type="primary">argS</name>
    <name evidence="15" type="ORF">KBY27_03545</name>
</gene>
<evidence type="ECO:0000313" key="16">
    <source>
        <dbReference type="Proteomes" id="UP000813672"/>
    </source>
</evidence>
<dbReference type="Pfam" id="PF05746">
    <property type="entry name" value="DALR_1"/>
    <property type="match status" value="1"/>
</dbReference>
<dbReference type="Proteomes" id="UP000813672">
    <property type="component" value="Unassembled WGS sequence"/>
</dbReference>
<evidence type="ECO:0000259" key="13">
    <source>
        <dbReference type="SMART" id="SM00836"/>
    </source>
</evidence>
<dbReference type="InterPro" id="IPR001412">
    <property type="entry name" value="aa-tRNA-synth_I_CS"/>
</dbReference>
<dbReference type="SMART" id="SM01016">
    <property type="entry name" value="Arg_tRNA_synt_N"/>
    <property type="match status" value="1"/>
</dbReference>
<dbReference type="NCBIfam" id="TIGR00456">
    <property type="entry name" value="argS"/>
    <property type="match status" value="1"/>
</dbReference>
<dbReference type="SUPFAM" id="SSF47323">
    <property type="entry name" value="Anticodon-binding domain of a subclass of class I aminoacyl-tRNA synthetases"/>
    <property type="match status" value="1"/>
</dbReference>
<evidence type="ECO:0000313" key="15">
    <source>
        <dbReference type="EMBL" id="MCE8536520.1"/>
    </source>
</evidence>
<dbReference type="GO" id="GO:0004814">
    <property type="term" value="F:arginine-tRNA ligase activity"/>
    <property type="evidence" value="ECO:0007669"/>
    <property type="project" value="UniProtKB-UniRule"/>
</dbReference>
<dbReference type="InterPro" id="IPR001278">
    <property type="entry name" value="Arg-tRNA-ligase"/>
</dbReference>
<feature type="short sequence motif" description="'HIGH' region" evidence="11">
    <location>
        <begin position="131"/>
        <end position="141"/>
    </location>
</feature>
<keyword evidence="5 11" id="KW-0436">Ligase</keyword>
<dbReference type="FunFam" id="3.40.50.620:FF:000062">
    <property type="entry name" value="Arginine--tRNA ligase"/>
    <property type="match status" value="1"/>
</dbReference>
<reference evidence="15" key="1">
    <citation type="journal article" date="2021" name="Environ. Microbiol.">
        <title>Cryptic niche differentiation of novel sediment ecotypes of Rugeria pomeroyi correlates with nitrate respiration.</title>
        <authorList>
            <person name="Lin X."/>
            <person name="McNichol J."/>
            <person name="Chu X."/>
            <person name="Qian Y."/>
            <person name="Luo H."/>
        </authorList>
    </citation>
    <scope>NUCLEOTIDE SEQUENCE</scope>
    <source>
        <strain evidence="15">SZCCDBB064</strain>
    </source>
</reference>
<dbReference type="PROSITE" id="PS00178">
    <property type="entry name" value="AA_TRNA_LIGASE_I"/>
    <property type="match status" value="1"/>
</dbReference>
<keyword evidence="8 11" id="KW-0648">Protein biosynthesis</keyword>
<evidence type="ECO:0000256" key="10">
    <source>
        <dbReference type="ARBA" id="ARBA00049339"/>
    </source>
</evidence>
<organism evidence="15 16">
    <name type="scientific">Ruegeria pomeroyi</name>
    <dbReference type="NCBI Taxonomy" id="89184"/>
    <lineage>
        <taxon>Bacteria</taxon>
        <taxon>Pseudomonadati</taxon>
        <taxon>Pseudomonadota</taxon>
        <taxon>Alphaproteobacteria</taxon>
        <taxon>Rhodobacterales</taxon>
        <taxon>Roseobacteraceae</taxon>
        <taxon>Ruegeria</taxon>
    </lineage>
</organism>
<dbReference type="PANTHER" id="PTHR11956">
    <property type="entry name" value="ARGINYL-TRNA SYNTHETASE"/>
    <property type="match status" value="1"/>
</dbReference>
<evidence type="ECO:0000256" key="1">
    <source>
        <dbReference type="ARBA" id="ARBA00004496"/>
    </source>
</evidence>
<dbReference type="Gene3D" id="3.40.50.620">
    <property type="entry name" value="HUPs"/>
    <property type="match status" value="1"/>
</dbReference>
<feature type="domain" description="DALR anticodon binding" evidence="13">
    <location>
        <begin position="451"/>
        <end position="580"/>
    </location>
</feature>
<protein>
    <recommendedName>
        <fullName evidence="11">Arginine--tRNA ligase</fullName>
        <ecNumber evidence="11">6.1.1.19</ecNumber>
    </recommendedName>
    <alternativeName>
        <fullName evidence="11">Arginyl-tRNA synthetase</fullName>
        <shortName evidence="11">ArgRS</shortName>
    </alternativeName>
</protein>
<comment type="subcellular location">
    <subcellularLocation>
        <location evidence="1 11">Cytoplasm</location>
    </subcellularLocation>
</comment>
<evidence type="ECO:0000256" key="3">
    <source>
        <dbReference type="ARBA" id="ARBA00011245"/>
    </source>
</evidence>
<dbReference type="InterPro" id="IPR009080">
    <property type="entry name" value="tRNAsynth_Ia_anticodon-bd"/>
</dbReference>
<feature type="domain" description="Arginyl tRNA synthetase N-terminal" evidence="14">
    <location>
        <begin position="5"/>
        <end position="94"/>
    </location>
</feature>
<dbReference type="InterPro" id="IPR008909">
    <property type="entry name" value="DALR_anticod-bd"/>
</dbReference>
<comment type="catalytic activity">
    <reaction evidence="10 11">
        <text>tRNA(Arg) + L-arginine + ATP = L-arginyl-tRNA(Arg) + AMP + diphosphate</text>
        <dbReference type="Rhea" id="RHEA:20301"/>
        <dbReference type="Rhea" id="RHEA-COMP:9658"/>
        <dbReference type="Rhea" id="RHEA-COMP:9673"/>
        <dbReference type="ChEBI" id="CHEBI:30616"/>
        <dbReference type="ChEBI" id="CHEBI:32682"/>
        <dbReference type="ChEBI" id="CHEBI:33019"/>
        <dbReference type="ChEBI" id="CHEBI:78442"/>
        <dbReference type="ChEBI" id="CHEBI:78513"/>
        <dbReference type="ChEBI" id="CHEBI:456215"/>
        <dbReference type="EC" id="6.1.1.19"/>
    </reaction>
</comment>
<dbReference type="EMBL" id="JAGQAF010000002">
    <property type="protein sequence ID" value="MCE8536520.1"/>
    <property type="molecule type" value="Genomic_DNA"/>
</dbReference>
<name>A0A9Q3ZL14_9RHOB</name>
<proteinExistence type="inferred from homology"/>
<dbReference type="Gene3D" id="3.30.1360.70">
    <property type="entry name" value="Arginyl tRNA synthetase N-terminal domain"/>
    <property type="match status" value="1"/>
</dbReference>
<dbReference type="Pfam" id="PF00750">
    <property type="entry name" value="tRNA-synt_1d"/>
    <property type="match status" value="1"/>
</dbReference>